<dbReference type="Proteomes" id="UP001218188">
    <property type="component" value="Unassembled WGS sequence"/>
</dbReference>
<accession>A0AAD6T2M7</accession>
<dbReference type="AlphaFoldDB" id="A0AAD6T2M7"/>
<feature type="region of interest" description="Disordered" evidence="1">
    <location>
        <begin position="83"/>
        <end position="102"/>
    </location>
</feature>
<protein>
    <submittedName>
        <fullName evidence="2">Uncharacterized protein</fullName>
    </submittedName>
</protein>
<reference evidence="2" key="1">
    <citation type="submission" date="2023-03" db="EMBL/GenBank/DDBJ databases">
        <title>Massive genome expansion in bonnet fungi (Mycena s.s.) driven by repeated elements and novel gene families across ecological guilds.</title>
        <authorList>
            <consortium name="Lawrence Berkeley National Laboratory"/>
            <person name="Harder C.B."/>
            <person name="Miyauchi S."/>
            <person name="Viragh M."/>
            <person name="Kuo A."/>
            <person name="Thoen E."/>
            <person name="Andreopoulos B."/>
            <person name="Lu D."/>
            <person name="Skrede I."/>
            <person name="Drula E."/>
            <person name="Henrissat B."/>
            <person name="Morin E."/>
            <person name="Kohler A."/>
            <person name="Barry K."/>
            <person name="LaButti K."/>
            <person name="Morin E."/>
            <person name="Salamov A."/>
            <person name="Lipzen A."/>
            <person name="Mereny Z."/>
            <person name="Hegedus B."/>
            <person name="Baldrian P."/>
            <person name="Stursova M."/>
            <person name="Weitz H."/>
            <person name="Taylor A."/>
            <person name="Grigoriev I.V."/>
            <person name="Nagy L.G."/>
            <person name="Martin F."/>
            <person name="Kauserud H."/>
        </authorList>
    </citation>
    <scope>NUCLEOTIDE SEQUENCE</scope>
    <source>
        <strain evidence="2">CBHHK200</strain>
    </source>
</reference>
<sequence>MPPLQWDLTPGAHPRCLPHYYPDPTHIHSIHEHNADPALSFFGVICGGPIAVYGSFDQVKKLIWDLPAASYFEAKNWQEVKEKASLHAPHSSNVPAPSSPPPAKIMTWPSQLPHPEFPMAPMHGIPPHLKGEFERISAAYTARFRALGSPELSSPPFREPPASPPSRERPESAASRERPASPPSRERPASPPSRERPASPPSRERPASPPSRERSESPLSHERPAPPLSRERPAPPLSRECPASPPSAGLPAVNRDIAPPQYSHVLEMFRAASPPFVYALSDHHIIFRNRNNAWDLFQARRATRPALEMLVTQSAAELRAFLFYHWANAEELVFSVSTDHIVRGDLDTAFELLQAGDACGEMLVTRDVRKVERFYQ</sequence>
<keyword evidence="3" id="KW-1185">Reference proteome</keyword>
<proteinExistence type="predicted"/>
<feature type="compositionally biased region" description="Basic and acidic residues" evidence="1">
    <location>
        <begin position="166"/>
        <end position="233"/>
    </location>
</feature>
<comment type="caution">
    <text evidence="2">The sequence shown here is derived from an EMBL/GenBank/DDBJ whole genome shotgun (WGS) entry which is preliminary data.</text>
</comment>
<evidence type="ECO:0000256" key="1">
    <source>
        <dbReference type="SAM" id="MobiDB-lite"/>
    </source>
</evidence>
<feature type="region of interest" description="Disordered" evidence="1">
    <location>
        <begin position="147"/>
        <end position="255"/>
    </location>
</feature>
<evidence type="ECO:0000313" key="3">
    <source>
        <dbReference type="Proteomes" id="UP001218188"/>
    </source>
</evidence>
<evidence type="ECO:0000313" key="2">
    <source>
        <dbReference type="EMBL" id="KAJ7037285.1"/>
    </source>
</evidence>
<name>A0AAD6T2M7_9AGAR</name>
<gene>
    <name evidence="2" type="ORF">C8F04DRAFT_1257203</name>
</gene>
<organism evidence="2 3">
    <name type="scientific">Mycena alexandri</name>
    <dbReference type="NCBI Taxonomy" id="1745969"/>
    <lineage>
        <taxon>Eukaryota</taxon>
        <taxon>Fungi</taxon>
        <taxon>Dikarya</taxon>
        <taxon>Basidiomycota</taxon>
        <taxon>Agaricomycotina</taxon>
        <taxon>Agaricomycetes</taxon>
        <taxon>Agaricomycetidae</taxon>
        <taxon>Agaricales</taxon>
        <taxon>Marasmiineae</taxon>
        <taxon>Mycenaceae</taxon>
        <taxon>Mycena</taxon>
    </lineage>
</organism>
<dbReference type="EMBL" id="JARJCM010000038">
    <property type="protein sequence ID" value="KAJ7037285.1"/>
    <property type="molecule type" value="Genomic_DNA"/>
</dbReference>